<evidence type="ECO:0000313" key="2">
    <source>
        <dbReference type="EMBL" id="OAJ94808.1"/>
    </source>
</evidence>
<name>A0A177Y1S2_9VIBR</name>
<dbReference type="InterPro" id="IPR021354">
    <property type="entry name" value="DUF2975"/>
</dbReference>
<accession>A0A177Y1S2</accession>
<feature type="transmembrane region" description="Helical" evidence="1">
    <location>
        <begin position="12"/>
        <end position="31"/>
    </location>
</feature>
<dbReference type="Pfam" id="PF11188">
    <property type="entry name" value="DUF2975"/>
    <property type="match status" value="1"/>
</dbReference>
<comment type="caution">
    <text evidence="2">The sequence shown here is derived from an EMBL/GenBank/DDBJ whole genome shotgun (WGS) entry which is preliminary data.</text>
</comment>
<dbReference type="AlphaFoldDB" id="A0A177Y1S2"/>
<evidence type="ECO:0000313" key="3">
    <source>
        <dbReference type="Proteomes" id="UP000078406"/>
    </source>
</evidence>
<sequence>MSNIQKQSRRVRALFQCLFMLVPIAVCYYWLTVETTYDIVSSLGIIQLSYELDDYTLLPLTTSTRLLATVASLMLSGIIMYALKVLIQLFRNYERNEIFTLDNARHYQKLGYIVFYWVAGSVIYDSLMSVILSFNNPPGERILTISFVGMDFLSLVLGLIILIISWVMKEGYTLAEENSHTI</sequence>
<gene>
    <name evidence="2" type="ORF">APB76_05860</name>
</gene>
<protein>
    <recommendedName>
        <fullName evidence="4">DUF2975 domain-containing protein</fullName>
    </recommendedName>
</protein>
<keyword evidence="1" id="KW-0472">Membrane</keyword>
<reference evidence="2 3" key="1">
    <citation type="journal article" date="2016" name="Syst. Appl. Microbiol.">
        <title>Vibrio bivalvicida sp. nov., a novel larval pathogen for bivalve molluscs reared in a hatchery.</title>
        <authorList>
            <person name="Dubert J."/>
            <person name="Romalde J.L."/>
            <person name="Prado S."/>
            <person name="Barja J.L."/>
        </authorList>
    </citation>
    <scope>NUCLEOTIDE SEQUENCE [LARGE SCALE GENOMIC DNA]</scope>
    <source>
        <strain evidence="2 3">605</strain>
    </source>
</reference>
<feature type="transmembrane region" description="Helical" evidence="1">
    <location>
        <begin position="66"/>
        <end position="90"/>
    </location>
</feature>
<evidence type="ECO:0008006" key="4">
    <source>
        <dbReference type="Google" id="ProtNLM"/>
    </source>
</evidence>
<organism evidence="2 3">
    <name type="scientific">Vibrio bivalvicida</name>
    <dbReference type="NCBI Taxonomy" id="1276888"/>
    <lineage>
        <taxon>Bacteria</taxon>
        <taxon>Pseudomonadati</taxon>
        <taxon>Pseudomonadota</taxon>
        <taxon>Gammaproteobacteria</taxon>
        <taxon>Vibrionales</taxon>
        <taxon>Vibrionaceae</taxon>
        <taxon>Vibrio</taxon>
        <taxon>Vibrio oreintalis group</taxon>
    </lineage>
</organism>
<proteinExistence type="predicted"/>
<keyword evidence="1" id="KW-1133">Transmembrane helix</keyword>
<dbReference type="Proteomes" id="UP000078406">
    <property type="component" value="Unassembled WGS sequence"/>
</dbReference>
<feature type="transmembrane region" description="Helical" evidence="1">
    <location>
        <begin position="110"/>
        <end position="132"/>
    </location>
</feature>
<feature type="transmembrane region" description="Helical" evidence="1">
    <location>
        <begin position="144"/>
        <end position="167"/>
    </location>
</feature>
<dbReference type="RefSeq" id="WP_049844601.1">
    <property type="nucleotide sequence ID" value="NZ_LLEI02000021.1"/>
</dbReference>
<evidence type="ECO:0000256" key="1">
    <source>
        <dbReference type="SAM" id="Phobius"/>
    </source>
</evidence>
<dbReference type="EMBL" id="LLEI02000021">
    <property type="protein sequence ID" value="OAJ94808.1"/>
    <property type="molecule type" value="Genomic_DNA"/>
</dbReference>
<keyword evidence="1" id="KW-0812">Transmembrane</keyword>